<dbReference type="Pfam" id="PF06092">
    <property type="entry name" value="DUF943"/>
    <property type="match status" value="1"/>
</dbReference>
<dbReference type="EMBL" id="AP024329">
    <property type="protein sequence ID" value="BCQ32886.1"/>
    <property type="molecule type" value="Genomic_DNA"/>
</dbReference>
<keyword evidence="3" id="KW-1185">Reference proteome</keyword>
<evidence type="ECO:0000313" key="2">
    <source>
        <dbReference type="EMBL" id="BCQ32886.1"/>
    </source>
</evidence>
<protein>
    <submittedName>
        <fullName evidence="2">Membrane protein</fullName>
    </submittedName>
</protein>
<keyword evidence="1" id="KW-0812">Transmembrane</keyword>
<keyword evidence="1" id="KW-0472">Membrane</keyword>
<name>A0ABN6DDN6_ERWRD</name>
<organism evidence="2 3">
    <name type="scientific">Erwinia rhapontici</name>
    <name type="common">Pectobacterium rhapontici</name>
    <dbReference type="NCBI Taxonomy" id="55212"/>
    <lineage>
        <taxon>Bacteria</taxon>
        <taxon>Pseudomonadati</taxon>
        <taxon>Pseudomonadota</taxon>
        <taxon>Gammaproteobacteria</taxon>
        <taxon>Enterobacterales</taxon>
        <taxon>Erwiniaceae</taxon>
        <taxon>Erwinia</taxon>
    </lineage>
</organism>
<sequence>MREKSKKTVHALLFSGCIIAGYTTWLSLRPVEIFAVHKKNNYSDILVKAFPLTEKGRINWWMKNKSKLKLKYNIPTPSEDGSFTVIFWNFGEGYKVTDGNDRLCFEDMKTKTNCIDKDSLMMVKYSKNTGLYFRMDSGIYYFKENGQMVKRKYE</sequence>
<dbReference type="InterPro" id="IPR010351">
    <property type="entry name" value="DUF943"/>
</dbReference>
<reference evidence="2 3" key="1">
    <citation type="submission" date="2021-01" db="EMBL/GenBank/DDBJ databases">
        <title>Complete genome sequence of Erwinia rhapontici MAFF 311153.</title>
        <authorList>
            <person name="Morohoshi T."/>
            <person name="Someya N."/>
        </authorList>
    </citation>
    <scope>NUCLEOTIDE SEQUENCE [LARGE SCALE GENOMIC DNA]</scope>
    <source>
        <strain evidence="2 3">MAFF 311153</strain>
    </source>
</reference>
<evidence type="ECO:0000313" key="3">
    <source>
        <dbReference type="Proteomes" id="UP000677515"/>
    </source>
</evidence>
<keyword evidence="1" id="KW-1133">Transmembrane helix</keyword>
<proteinExistence type="predicted"/>
<dbReference type="Proteomes" id="UP000677515">
    <property type="component" value="Chromosome"/>
</dbReference>
<gene>
    <name evidence="2" type="ORF">ERHA53_02290</name>
</gene>
<evidence type="ECO:0000256" key="1">
    <source>
        <dbReference type="SAM" id="Phobius"/>
    </source>
</evidence>
<accession>A0ABN6DDN6</accession>
<feature type="transmembrane region" description="Helical" evidence="1">
    <location>
        <begin position="9"/>
        <end position="28"/>
    </location>
</feature>
<dbReference type="RefSeq" id="WP_212815776.1">
    <property type="nucleotide sequence ID" value="NZ_AP024329.1"/>
</dbReference>